<accession>A0A1F5HBZ2</accession>
<comment type="caution">
    <text evidence="2">The sequence shown here is derived from an EMBL/GenBank/DDBJ whole genome shotgun (WGS) entry which is preliminary data.</text>
</comment>
<evidence type="ECO:0000313" key="2">
    <source>
        <dbReference type="EMBL" id="OGE01641.1"/>
    </source>
</evidence>
<name>A0A1F5HBZ2_9BACT</name>
<evidence type="ECO:0000259" key="1">
    <source>
        <dbReference type="Pfam" id="PF00557"/>
    </source>
</evidence>
<feature type="domain" description="Peptidase M24" evidence="1">
    <location>
        <begin position="94"/>
        <end position="249"/>
    </location>
</feature>
<evidence type="ECO:0000313" key="3">
    <source>
        <dbReference type="Proteomes" id="UP000176751"/>
    </source>
</evidence>
<dbReference type="SUPFAM" id="SSF55920">
    <property type="entry name" value="Creatinase/aminopeptidase"/>
    <property type="match status" value="1"/>
</dbReference>
<dbReference type="Pfam" id="PF00557">
    <property type="entry name" value="Peptidase_M24"/>
    <property type="match status" value="1"/>
</dbReference>
<sequence>MDPNKKLQVCKETRKIATDALAKALRKSLRKNRISEKEFRDLWLGELRKNPKIFPNGWYIPPPNGLIVLFATVKNPKRVLYPNMRLEETWPRDDVYLDKTDGILAFYGSPVDKESGIIGDTEVMIYLGNNKEVIKTLKTCIEINREIFEFVRVGEQFSDVTKFANKLITSRGFTNNILSTSDPQSVNIGHTIPATYEDWTSDERDMLKGGENEWGKVCQLISKKRIFVNEAEDFKIEAPMAFTIEPRLRLKNRPDLPSAWSHSIALFNRNGAKELLFGFEEIYIRSQKTMDY</sequence>
<dbReference type="InterPro" id="IPR036005">
    <property type="entry name" value="Creatinase/aminopeptidase-like"/>
</dbReference>
<protein>
    <recommendedName>
        <fullName evidence="1">Peptidase M24 domain-containing protein</fullName>
    </recommendedName>
</protein>
<gene>
    <name evidence="2" type="ORF">A2196_02025</name>
</gene>
<reference evidence="2 3" key="1">
    <citation type="journal article" date="2016" name="Nat. Commun.">
        <title>Thousands of microbial genomes shed light on interconnected biogeochemical processes in an aquifer system.</title>
        <authorList>
            <person name="Anantharaman K."/>
            <person name="Brown C.T."/>
            <person name="Hug L.A."/>
            <person name="Sharon I."/>
            <person name="Castelle C.J."/>
            <person name="Probst A.J."/>
            <person name="Thomas B.C."/>
            <person name="Singh A."/>
            <person name="Wilkins M.J."/>
            <person name="Karaoz U."/>
            <person name="Brodie E.L."/>
            <person name="Williams K.H."/>
            <person name="Hubbard S.S."/>
            <person name="Banfield J.F."/>
        </authorList>
    </citation>
    <scope>NUCLEOTIDE SEQUENCE [LARGE SCALE GENOMIC DNA]</scope>
</reference>
<dbReference type="AlphaFoldDB" id="A0A1F5HBZ2"/>
<dbReference type="Proteomes" id="UP000176751">
    <property type="component" value="Unassembled WGS sequence"/>
</dbReference>
<dbReference type="EMBL" id="MFCA01000025">
    <property type="protein sequence ID" value="OGE01641.1"/>
    <property type="molecule type" value="Genomic_DNA"/>
</dbReference>
<dbReference type="Gene3D" id="3.90.230.10">
    <property type="entry name" value="Creatinase/methionine aminopeptidase superfamily"/>
    <property type="match status" value="1"/>
</dbReference>
<proteinExistence type="predicted"/>
<organism evidence="2 3">
    <name type="scientific">Candidatus Curtissbacteria bacterium RIFOXYA1_FULL_41_14</name>
    <dbReference type="NCBI Taxonomy" id="1797737"/>
    <lineage>
        <taxon>Bacteria</taxon>
        <taxon>Candidatus Curtissiibacteriota</taxon>
    </lineage>
</organism>
<dbReference type="InterPro" id="IPR000994">
    <property type="entry name" value="Pept_M24"/>
</dbReference>